<dbReference type="SUPFAM" id="SSF51735">
    <property type="entry name" value="NAD(P)-binding Rossmann-fold domains"/>
    <property type="match status" value="1"/>
</dbReference>
<comment type="caution">
    <text evidence="2">The sequence shown here is derived from an EMBL/GenBank/DDBJ whole genome shotgun (WGS) entry which is preliminary data.</text>
</comment>
<gene>
    <name evidence="2" type="ORF">QQS35_21180</name>
</gene>
<dbReference type="RefSeq" id="WP_285934246.1">
    <property type="nucleotide sequence ID" value="NZ_JASTZU010000063.1"/>
</dbReference>
<evidence type="ECO:0000313" key="3">
    <source>
        <dbReference type="Proteomes" id="UP001235343"/>
    </source>
</evidence>
<dbReference type="Proteomes" id="UP001235343">
    <property type="component" value="Unassembled WGS sequence"/>
</dbReference>
<dbReference type="InterPro" id="IPR051783">
    <property type="entry name" value="NAD(P)-dependent_oxidoreduct"/>
</dbReference>
<sequence>MNNLRDIQVIFGTGPLGMTVMEELLLQYKHVIMVSKSGKANLADLPKSVELVRCDAKNQDMVAEICKRASVVYNCIGLPYKDWGEFPDIMEGLINGVGQTNATLVFADNLYAYGPTEGAMTEQTSYHPVGRKTEIRAKMANQVIDAHNKGKIKATICRAPDFYGPRVRESILGSRVIEHLMQGKPVEVIGNIELPHSTIYIKDFAKGLVLLGSKEASLGQIWHIPCDETTTLHELIEMCATELKTTASYRVANGVMLTIMGIFNPEMRELKETYYQFNRPFIVSHENFHRLFSLNVTPHYTAIRETIAWFVENQSEKHENEQEIS</sequence>
<dbReference type="InterPro" id="IPR036291">
    <property type="entry name" value="NAD(P)-bd_dom_sf"/>
</dbReference>
<dbReference type="PANTHER" id="PTHR48079:SF6">
    <property type="entry name" value="NAD(P)-BINDING DOMAIN-CONTAINING PROTEIN-RELATED"/>
    <property type="match status" value="1"/>
</dbReference>
<evidence type="ECO:0000259" key="1">
    <source>
        <dbReference type="Pfam" id="PF01370"/>
    </source>
</evidence>
<dbReference type="Pfam" id="PF01370">
    <property type="entry name" value="Epimerase"/>
    <property type="match status" value="1"/>
</dbReference>
<accession>A0ABT7LAS0</accession>
<feature type="domain" description="NAD-dependent epimerase/dehydratase" evidence="1">
    <location>
        <begin position="12"/>
        <end position="215"/>
    </location>
</feature>
<dbReference type="EMBL" id="JASTZU010000063">
    <property type="protein sequence ID" value="MDL4842955.1"/>
    <property type="molecule type" value="Genomic_DNA"/>
</dbReference>
<dbReference type="InterPro" id="IPR001509">
    <property type="entry name" value="Epimerase_deHydtase"/>
</dbReference>
<dbReference type="Gene3D" id="3.40.50.720">
    <property type="entry name" value="NAD(P)-binding Rossmann-like Domain"/>
    <property type="match status" value="1"/>
</dbReference>
<dbReference type="PANTHER" id="PTHR48079">
    <property type="entry name" value="PROTEIN YEEZ"/>
    <property type="match status" value="1"/>
</dbReference>
<evidence type="ECO:0000313" key="2">
    <source>
        <dbReference type="EMBL" id="MDL4842955.1"/>
    </source>
</evidence>
<proteinExistence type="predicted"/>
<reference evidence="2 3" key="1">
    <citation type="submission" date="2023-06" db="EMBL/GenBank/DDBJ databases">
        <title>Aquibacillus rhizosphaerae LR5S19.</title>
        <authorList>
            <person name="Sun J.-Q."/>
        </authorList>
    </citation>
    <scope>NUCLEOTIDE SEQUENCE [LARGE SCALE GENOMIC DNA]</scope>
    <source>
        <strain evidence="2 3">LR5S19</strain>
    </source>
</reference>
<name>A0ABT7LAS0_9BACI</name>
<keyword evidence="3" id="KW-1185">Reference proteome</keyword>
<protein>
    <submittedName>
        <fullName evidence="2">NAD-dependent epimerase/dehydratase family protein</fullName>
    </submittedName>
</protein>
<organism evidence="2 3">
    <name type="scientific">Aquibacillus rhizosphaerae</name>
    <dbReference type="NCBI Taxonomy" id="3051431"/>
    <lineage>
        <taxon>Bacteria</taxon>
        <taxon>Bacillati</taxon>
        <taxon>Bacillota</taxon>
        <taxon>Bacilli</taxon>
        <taxon>Bacillales</taxon>
        <taxon>Bacillaceae</taxon>
        <taxon>Aquibacillus</taxon>
    </lineage>
</organism>